<gene>
    <name evidence="1" type="ORF">E4J94_01930</name>
</gene>
<evidence type="ECO:0000313" key="2">
    <source>
        <dbReference type="Proteomes" id="UP000297998"/>
    </source>
</evidence>
<dbReference type="EMBL" id="SRPE01000001">
    <property type="protein sequence ID" value="TGN30354.1"/>
    <property type="molecule type" value="Genomic_DNA"/>
</dbReference>
<dbReference type="Proteomes" id="UP000297998">
    <property type="component" value="Unassembled WGS sequence"/>
</dbReference>
<proteinExistence type="predicted"/>
<evidence type="ECO:0008006" key="3">
    <source>
        <dbReference type="Google" id="ProtNLM"/>
    </source>
</evidence>
<name>A0A4Z1CCW2_9FLAO</name>
<sequence>MDFKIHESDEYLSNNQEFINKYITYGFSGEVGYMISDYTELSLGLSYYKLFDYNLNYYPVFTRIRFFADEGINTFYISLKTGYNLGNYKGIHLEGALGLRFGAFSLIPLNLNLFLTLNDLDYPDYDKNLKAGLSLGIEL</sequence>
<accession>A0A4Z1CCW2</accession>
<keyword evidence="2" id="KW-1185">Reference proteome</keyword>
<comment type="caution">
    <text evidence="1">The sequence shown here is derived from an EMBL/GenBank/DDBJ whole genome shotgun (WGS) entry which is preliminary data.</text>
</comment>
<organism evidence="1 2">
    <name type="scientific">Empedobacter tilapiae</name>
    <dbReference type="NCBI Taxonomy" id="2491114"/>
    <lineage>
        <taxon>Bacteria</taxon>
        <taxon>Pseudomonadati</taxon>
        <taxon>Bacteroidota</taxon>
        <taxon>Flavobacteriia</taxon>
        <taxon>Flavobacteriales</taxon>
        <taxon>Weeksellaceae</taxon>
        <taxon>Empedobacter</taxon>
    </lineage>
</organism>
<evidence type="ECO:0000313" key="1">
    <source>
        <dbReference type="EMBL" id="TGN30354.1"/>
    </source>
</evidence>
<dbReference type="RefSeq" id="WP_135834212.1">
    <property type="nucleotide sequence ID" value="NZ_SRPE01000001.1"/>
</dbReference>
<protein>
    <recommendedName>
        <fullName evidence="3">Bacterial surface antigen (D15) domain-containing protein</fullName>
    </recommendedName>
</protein>
<dbReference type="AlphaFoldDB" id="A0A4Z1CCW2"/>
<reference evidence="1 2" key="1">
    <citation type="submission" date="2019-03" db="EMBL/GenBank/DDBJ databases">
        <title>Empedobacter tilapiae sp. nov., isolated from an intestine of Nile tilapia Oreochromis niloticus.</title>
        <authorList>
            <person name="Kim Y.-O."/>
            <person name="Yoon J.-H."/>
        </authorList>
    </citation>
    <scope>NUCLEOTIDE SEQUENCE [LARGE SCALE GENOMIC DNA]</scope>
    <source>
        <strain evidence="1 2">MRS2</strain>
    </source>
</reference>